<keyword evidence="4" id="KW-1185">Reference proteome</keyword>
<dbReference type="EMBL" id="JANCLU010000001">
    <property type="protein sequence ID" value="MCP8937049.1"/>
    <property type="molecule type" value="Genomic_DNA"/>
</dbReference>
<protein>
    <submittedName>
        <fullName evidence="3">Extensin family protein</fullName>
    </submittedName>
</protein>
<accession>A0ABT1L6M2</accession>
<sequence length="298" mass="32001">MRRSGLLLAIASGVLALLSGCGLFNFERRAAWRDEAEQACLSSKSVKISAYVEPAREISGPGACGMLQPFRVAALGDGTVGLTNKAVLGCPMLTGVDQWLADVVQPAAALYYGAPVAELRAGSYSCRSVNNRLGGPKSEHAFGNAMDVMAFRLADGREINVEKGWRGQPRDQEFLREVFVGSCRHFTTVLGPGSDAQHYNHFHLDLARHSRGRVICKPVIKFEPRLDALASRAATPRPQQPALYPSVASGANPMMLAQPSEEPYDGEAEGEVESEPVMPTGPRGFDPFAPRPPAAVGR</sequence>
<feature type="domain" description="Extensin-like C-terminal" evidence="2">
    <location>
        <begin position="39"/>
        <end position="217"/>
    </location>
</feature>
<proteinExistence type="predicted"/>
<feature type="compositionally biased region" description="Acidic residues" evidence="1">
    <location>
        <begin position="262"/>
        <end position="274"/>
    </location>
</feature>
<dbReference type="RefSeq" id="WP_254737599.1">
    <property type="nucleotide sequence ID" value="NZ_JANCLU010000001.1"/>
</dbReference>
<evidence type="ECO:0000313" key="4">
    <source>
        <dbReference type="Proteomes" id="UP001205890"/>
    </source>
</evidence>
<dbReference type="InterPro" id="IPR009683">
    <property type="entry name" value="Extensin-like_C"/>
</dbReference>
<evidence type="ECO:0000256" key="1">
    <source>
        <dbReference type="SAM" id="MobiDB-lite"/>
    </source>
</evidence>
<dbReference type="Pfam" id="PF06904">
    <property type="entry name" value="Extensin-like_C"/>
    <property type="match status" value="1"/>
</dbReference>
<name>A0ABT1L6M2_9HYPH</name>
<evidence type="ECO:0000259" key="2">
    <source>
        <dbReference type="Pfam" id="PF06904"/>
    </source>
</evidence>
<gene>
    <name evidence="3" type="ORF">NK718_00830</name>
</gene>
<organism evidence="3 4">
    <name type="scientific">Alsobacter ponti</name>
    <dbReference type="NCBI Taxonomy" id="2962936"/>
    <lineage>
        <taxon>Bacteria</taxon>
        <taxon>Pseudomonadati</taxon>
        <taxon>Pseudomonadota</taxon>
        <taxon>Alphaproteobacteria</taxon>
        <taxon>Hyphomicrobiales</taxon>
        <taxon>Alsobacteraceae</taxon>
        <taxon>Alsobacter</taxon>
    </lineage>
</organism>
<feature type="region of interest" description="Disordered" evidence="1">
    <location>
        <begin position="249"/>
        <end position="298"/>
    </location>
</feature>
<dbReference type="PROSITE" id="PS51257">
    <property type="entry name" value="PROKAR_LIPOPROTEIN"/>
    <property type="match status" value="1"/>
</dbReference>
<evidence type="ECO:0000313" key="3">
    <source>
        <dbReference type="EMBL" id="MCP8937049.1"/>
    </source>
</evidence>
<feature type="compositionally biased region" description="Pro residues" evidence="1">
    <location>
        <begin position="289"/>
        <end position="298"/>
    </location>
</feature>
<dbReference type="Proteomes" id="UP001205890">
    <property type="component" value="Unassembled WGS sequence"/>
</dbReference>
<comment type="caution">
    <text evidence="3">The sequence shown here is derived from an EMBL/GenBank/DDBJ whole genome shotgun (WGS) entry which is preliminary data.</text>
</comment>
<reference evidence="3 4" key="1">
    <citation type="submission" date="2022-07" db="EMBL/GenBank/DDBJ databases">
        <authorList>
            <person name="Li W.-J."/>
            <person name="Deng Q.-Q."/>
        </authorList>
    </citation>
    <scope>NUCLEOTIDE SEQUENCE [LARGE SCALE GENOMIC DNA]</scope>
    <source>
        <strain evidence="3 4">SYSU M60028</strain>
    </source>
</reference>